<organism evidence="8">
    <name type="scientific">Caenorhabditis remanei</name>
    <name type="common">Caenorhabditis vulgaris</name>
    <dbReference type="NCBI Taxonomy" id="31234"/>
    <lineage>
        <taxon>Eukaryota</taxon>
        <taxon>Metazoa</taxon>
        <taxon>Ecdysozoa</taxon>
        <taxon>Nematoda</taxon>
        <taxon>Chromadorea</taxon>
        <taxon>Rhabditida</taxon>
        <taxon>Rhabditina</taxon>
        <taxon>Rhabditomorpha</taxon>
        <taxon>Rhabditoidea</taxon>
        <taxon>Rhabditidae</taxon>
        <taxon>Peloderinae</taxon>
        <taxon>Caenorhabditis</taxon>
    </lineage>
</organism>
<evidence type="ECO:0000256" key="2">
    <source>
        <dbReference type="ARBA" id="ARBA00022692"/>
    </source>
</evidence>
<dbReference type="GO" id="GO:0016324">
    <property type="term" value="C:apical plasma membrane"/>
    <property type="evidence" value="ECO:0007669"/>
    <property type="project" value="EnsemblMetazoa"/>
</dbReference>
<gene>
    <name evidence="7" type="primary">Cre-sulp-4</name>
    <name evidence="7" type="ORF">CRE_27019</name>
</gene>
<reference evidence="7" key="1">
    <citation type="submission" date="2007-07" db="EMBL/GenBank/DDBJ databases">
        <title>PCAP assembly of the Caenorhabditis remanei genome.</title>
        <authorList>
            <consortium name="The Caenorhabditis remanei Sequencing Consortium"/>
            <person name="Wilson R.K."/>
        </authorList>
    </citation>
    <scope>NUCLEOTIDE SEQUENCE [LARGE SCALE GENOMIC DNA]</scope>
    <source>
        <strain evidence="7">PB4641</strain>
    </source>
</reference>
<evidence type="ECO:0000256" key="1">
    <source>
        <dbReference type="ARBA" id="ARBA00004141"/>
    </source>
</evidence>
<dbReference type="Pfam" id="PF01740">
    <property type="entry name" value="STAS"/>
    <property type="match status" value="1"/>
</dbReference>
<feature type="transmembrane region" description="Helical" evidence="5">
    <location>
        <begin position="501"/>
        <end position="526"/>
    </location>
</feature>
<feature type="transmembrane region" description="Helical" evidence="5">
    <location>
        <begin position="435"/>
        <end position="457"/>
    </location>
</feature>
<evidence type="ECO:0000256" key="3">
    <source>
        <dbReference type="ARBA" id="ARBA00022989"/>
    </source>
</evidence>
<dbReference type="Gene3D" id="3.30.750.24">
    <property type="entry name" value="STAS domain"/>
    <property type="match status" value="1"/>
</dbReference>
<evidence type="ECO:0000256" key="5">
    <source>
        <dbReference type="SAM" id="Phobius"/>
    </source>
</evidence>
<dbReference type="InterPro" id="IPR001902">
    <property type="entry name" value="SLC26A/SulP_fam"/>
</dbReference>
<comment type="subcellular location">
    <subcellularLocation>
        <location evidence="1">Membrane</location>
        <topology evidence="1">Multi-pass membrane protein</topology>
    </subcellularLocation>
</comment>
<dbReference type="PANTHER" id="PTHR11814">
    <property type="entry name" value="SULFATE TRANSPORTER"/>
    <property type="match status" value="1"/>
</dbReference>
<dbReference type="CDD" id="cd07042">
    <property type="entry name" value="STAS_SulP_like_sulfate_transporter"/>
    <property type="match status" value="1"/>
</dbReference>
<dbReference type="Pfam" id="PF00916">
    <property type="entry name" value="Sulfate_transp"/>
    <property type="match status" value="1"/>
</dbReference>
<name>E3LPT7_CAERE</name>
<feature type="transmembrane region" description="Helical" evidence="5">
    <location>
        <begin position="464"/>
        <end position="481"/>
    </location>
</feature>
<dbReference type="STRING" id="31234.E3LPT7"/>
<dbReference type="InterPro" id="IPR011547">
    <property type="entry name" value="SLC26A/SulP_dom"/>
</dbReference>
<feature type="transmembrane region" description="Helical" evidence="5">
    <location>
        <begin position="76"/>
        <end position="101"/>
    </location>
</feature>
<keyword evidence="8" id="KW-1185">Reference proteome</keyword>
<dbReference type="Proteomes" id="UP000008281">
    <property type="component" value="Unassembled WGS sequence"/>
</dbReference>
<feature type="transmembrane region" description="Helical" evidence="5">
    <location>
        <begin position="207"/>
        <end position="224"/>
    </location>
</feature>
<feature type="domain" description="STAS" evidence="6">
    <location>
        <begin position="554"/>
        <end position="723"/>
    </location>
</feature>
<feature type="transmembrane region" description="Helical" evidence="5">
    <location>
        <begin position="317"/>
        <end position="335"/>
    </location>
</feature>
<feature type="transmembrane region" description="Helical" evidence="5">
    <location>
        <begin position="278"/>
        <end position="305"/>
    </location>
</feature>
<dbReference type="eggNOG" id="KOG0236">
    <property type="taxonomic scope" value="Eukaryota"/>
</dbReference>
<dbReference type="InterPro" id="IPR002645">
    <property type="entry name" value="STAS_dom"/>
</dbReference>
<keyword evidence="2 5" id="KW-0812">Transmembrane</keyword>
<evidence type="ECO:0000259" key="6">
    <source>
        <dbReference type="PROSITE" id="PS50801"/>
    </source>
</evidence>
<dbReference type="GO" id="GO:0015108">
    <property type="term" value="F:chloride transmembrane transporter activity"/>
    <property type="evidence" value="ECO:0007669"/>
    <property type="project" value="EnsemblMetazoa"/>
</dbReference>
<sequence>MDPSPGRIGRTRHLSIAEEESENYLDNFYNQREKRRVSFVQRGAMNQVEFDEKFDYSKPHQENEVKRQAKKFAGRFCIPFSSCFAFKLFIFDLIPILKWLPEYNWKSDLTKDFIGGITVGVMQIPQGIAYALLARQPAINGLYASLFPPLIYMFFGTSRHSSLGTFAVVSLMTGMSVEKLTKPPEEDPAWNSTDITDYPTPTEVSCAIAFTMGLIFLITGILRLQILTTYLSDQLIAGFTVGAAIHVLVSQLKTIFGIRGLKRYSGVGYLFRQLYDLVLAIGQVNYVSLGISATSIIILICGKFLNPIFMRKIKHNIPIPFELLVVILSTIFVYVTGVNTTNGVQVVNEIPSGIPEVSLPRFSLIPQVFADAGGIAFVSAAMWLSFSKTLAKSEEYQLDSGQEFFALAVSSMGSSFIPTVPISCSLSRTMVAYNAGVTTQLSILFSSTLVFLVVFFLGSLLETLPMAALSAIICVALWGMLEKFKTLPELYRNSKIDLAIWIFTFVATIVLDVTLGLIVSVGFALLTTIFREQFPKWHILAMVKGTYDFRDCERYGQAVYFKGICVFRFDSPLLYYNVERFKSSAHKAYLDWQKSHEFYVLSEERNTMWQSRIDEIDEDNLTPTTMNTQAPDIISRHFVIDCSAFTVIDLMGVNALKEVHIYFQVLFEKLSFQVFSDMRKRRILVYFANAKAPVREMFARCNFYKKVPKENFYPTMRDATSIARQRQMELGFKDTEYVPDKDNIVDILSSHPY</sequence>
<keyword evidence="4 5" id="KW-0472">Membrane</keyword>
<dbReference type="PROSITE" id="PS50801">
    <property type="entry name" value="STAS"/>
    <property type="match status" value="1"/>
</dbReference>
<feature type="transmembrane region" description="Helical" evidence="5">
    <location>
        <begin position="113"/>
        <end position="133"/>
    </location>
</feature>
<dbReference type="InParanoid" id="E3LPT7"/>
<dbReference type="OrthoDB" id="288203at2759"/>
<accession>E3LPT7</accession>
<dbReference type="AlphaFoldDB" id="E3LPT7"/>
<feature type="transmembrane region" description="Helical" evidence="5">
    <location>
        <begin position="236"/>
        <end position="258"/>
    </location>
</feature>
<feature type="transmembrane region" description="Helical" evidence="5">
    <location>
        <begin position="364"/>
        <end position="384"/>
    </location>
</feature>
<evidence type="ECO:0000313" key="8">
    <source>
        <dbReference type="Proteomes" id="UP000008281"/>
    </source>
</evidence>
<dbReference type="OMA" id="QRGAMNQ"/>
<dbReference type="FunCoup" id="E3LPT7">
    <property type="interactions" value="1450"/>
</dbReference>
<dbReference type="NCBIfam" id="TIGR00815">
    <property type="entry name" value="sulP"/>
    <property type="match status" value="1"/>
</dbReference>
<dbReference type="GO" id="GO:0019531">
    <property type="term" value="F:oxalate transmembrane transporter activity"/>
    <property type="evidence" value="ECO:0007669"/>
    <property type="project" value="EnsemblMetazoa"/>
</dbReference>
<evidence type="ECO:0000313" key="7">
    <source>
        <dbReference type="EMBL" id="EFP05314.1"/>
    </source>
</evidence>
<proteinExistence type="predicted"/>
<evidence type="ECO:0000256" key="4">
    <source>
        <dbReference type="ARBA" id="ARBA00023136"/>
    </source>
</evidence>
<keyword evidence="3 5" id="KW-1133">Transmembrane helix</keyword>
<dbReference type="EMBL" id="DS268412">
    <property type="protein sequence ID" value="EFP05314.1"/>
    <property type="molecule type" value="Genomic_DNA"/>
</dbReference>
<dbReference type="SUPFAM" id="SSF52091">
    <property type="entry name" value="SpoIIaa-like"/>
    <property type="match status" value="1"/>
</dbReference>
<feature type="transmembrane region" description="Helical" evidence="5">
    <location>
        <begin position="404"/>
        <end position="423"/>
    </location>
</feature>
<dbReference type="HOGENOM" id="CLU_003182_9_4_1"/>
<dbReference type="GO" id="GO:0015116">
    <property type="term" value="F:sulfate transmembrane transporter activity"/>
    <property type="evidence" value="ECO:0007669"/>
    <property type="project" value="EnsemblMetazoa"/>
</dbReference>
<dbReference type="InterPro" id="IPR036513">
    <property type="entry name" value="STAS_dom_sf"/>
</dbReference>
<protein>
    <submittedName>
        <fullName evidence="7">CRE-SULP-4 protein</fullName>
    </submittedName>
</protein>